<accession>B2A0G5</accession>
<dbReference type="GO" id="GO:0009236">
    <property type="term" value="P:cobalamin biosynthetic process"/>
    <property type="evidence" value="ECO:0007669"/>
    <property type="project" value="UniProtKB-UniRule"/>
</dbReference>
<feature type="transmembrane region" description="Helical" evidence="19">
    <location>
        <begin position="216"/>
        <end position="238"/>
    </location>
</feature>
<keyword evidence="13 19" id="KW-0472">Membrane</keyword>
<dbReference type="NCBIfam" id="TIGR00317">
    <property type="entry name" value="cobS"/>
    <property type="match status" value="1"/>
</dbReference>
<evidence type="ECO:0000256" key="14">
    <source>
        <dbReference type="ARBA" id="ARBA00025228"/>
    </source>
</evidence>
<keyword evidence="10 19" id="KW-0812">Transmembrane</keyword>
<evidence type="ECO:0000256" key="8">
    <source>
        <dbReference type="ARBA" id="ARBA00022573"/>
    </source>
</evidence>
<evidence type="ECO:0000256" key="3">
    <source>
        <dbReference type="ARBA" id="ARBA00004663"/>
    </source>
</evidence>
<sequence>MDKIKEIIGKFLGATSLLTRIPVPVWGFSYPNPSWTPYFPFVGLTLGTIYVIVDMLISPLLVPEIMAFFMVLLDIFLSGGLHLDGLADSFDGYFSGKTGTELLEIMRDSNVGAYGVIALWILLSGKWLLLSFIISMGEPIWLLLFPWAGRLIMWQVLISYPYPEGVRGMGEIIKDSKGFKTRQALMVPVFSIVIVLSLSLLLTGLQYDEQLNLSNYFLVILTIVATILVVGIVTNIFVKNFNDKLGGVTGDIYGASCEIGQLLVLSFGAILM</sequence>
<evidence type="ECO:0000256" key="4">
    <source>
        <dbReference type="ARBA" id="ARBA00010561"/>
    </source>
</evidence>
<keyword evidence="8 19" id="KW-0169">Cobalamin biosynthesis</keyword>
<feature type="transmembrane region" description="Helical" evidence="19">
    <location>
        <begin position="111"/>
        <end position="134"/>
    </location>
</feature>
<comment type="catalytic activity">
    <reaction evidence="18 19">
        <text>alpha-ribazole 5'-phosphate + adenosylcob(III)inamide-GDP = adenosylcob(III)alamin 5'-phosphate + GMP + H(+)</text>
        <dbReference type="Rhea" id="RHEA:23560"/>
        <dbReference type="ChEBI" id="CHEBI:15378"/>
        <dbReference type="ChEBI" id="CHEBI:57918"/>
        <dbReference type="ChEBI" id="CHEBI:58115"/>
        <dbReference type="ChEBI" id="CHEBI:60487"/>
        <dbReference type="ChEBI" id="CHEBI:60493"/>
        <dbReference type="EC" id="2.7.8.26"/>
    </reaction>
</comment>
<evidence type="ECO:0000256" key="6">
    <source>
        <dbReference type="ARBA" id="ARBA00015850"/>
    </source>
</evidence>
<keyword evidence="12 19" id="KW-1133">Transmembrane helix</keyword>
<protein>
    <recommendedName>
        <fullName evidence="6 19">Adenosylcobinamide-GDP ribazoletransferase</fullName>
        <ecNumber evidence="5 19">2.7.8.26</ecNumber>
    </recommendedName>
    <alternativeName>
        <fullName evidence="16 19">Cobalamin synthase</fullName>
    </alternativeName>
    <alternativeName>
        <fullName evidence="15 19">Cobalamin-5'-phosphate synthase</fullName>
    </alternativeName>
</protein>
<evidence type="ECO:0000256" key="2">
    <source>
        <dbReference type="ARBA" id="ARBA00004651"/>
    </source>
</evidence>
<dbReference type="GO" id="GO:0008818">
    <property type="term" value="F:cobalamin 5'-phosphate synthase activity"/>
    <property type="evidence" value="ECO:0007669"/>
    <property type="project" value="UniProtKB-UniRule"/>
</dbReference>
<dbReference type="Proteomes" id="UP000001683">
    <property type="component" value="Chromosome"/>
</dbReference>
<feature type="transmembrane region" description="Helical" evidence="19">
    <location>
        <begin position="37"/>
        <end position="62"/>
    </location>
</feature>
<comment type="cofactor">
    <cofactor evidence="1 19">
        <name>Mg(2+)</name>
        <dbReference type="ChEBI" id="CHEBI:18420"/>
    </cofactor>
</comment>
<dbReference type="HOGENOM" id="CLU_057426_1_2_9"/>
<evidence type="ECO:0000256" key="13">
    <source>
        <dbReference type="ARBA" id="ARBA00023136"/>
    </source>
</evidence>
<evidence type="ECO:0000256" key="9">
    <source>
        <dbReference type="ARBA" id="ARBA00022679"/>
    </source>
</evidence>
<comment type="pathway">
    <text evidence="3 19">Cofactor biosynthesis; adenosylcobalamin biosynthesis; adenosylcobalamin from cob(II)yrinate a,c-diamide: step 7/7.</text>
</comment>
<gene>
    <name evidence="19" type="primary">cobS</name>
    <name evidence="20" type="ordered locus">Nther_0941</name>
</gene>
<dbReference type="eggNOG" id="COG0368">
    <property type="taxonomic scope" value="Bacteria"/>
</dbReference>
<evidence type="ECO:0000256" key="11">
    <source>
        <dbReference type="ARBA" id="ARBA00022842"/>
    </source>
</evidence>
<name>B2A0G5_NATTJ</name>
<dbReference type="InterPro" id="IPR003805">
    <property type="entry name" value="CobS"/>
</dbReference>
<dbReference type="RefSeq" id="WP_012447404.1">
    <property type="nucleotide sequence ID" value="NC_010718.1"/>
</dbReference>
<evidence type="ECO:0000256" key="19">
    <source>
        <dbReference type="HAMAP-Rule" id="MF_00719"/>
    </source>
</evidence>
<dbReference type="GO" id="GO:0051073">
    <property type="term" value="F:adenosylcobinamide-GDP ribazoletransferase activity"/>
    <property type="evidence" value="ECO:0007669"/>
    <property type="project" value="UniProtKB-UniRule"/>
</dbReference>
<dbReference type="EC" id="2.7.8.26" evidence="5 19"/>
<keyword evidence="9 19" id="KW-0808">Transferase</keyword>
<reference evidence="20 21" key="2">
    <citation type="journal article" date="2011" name="J. Bacteriol.">
        <title>Complete genome sequence of the anaerobic, halophilic alkalithermophile Natranaerobius thermophilus JW/NM-WN-LF.</title>
        <authorList>
            <person name="Zhao B."/>
            <person name="Mesbah N.M."/>
            <person name="Dalin E."/>
            <person name="Goodwin L."/>
            <person name="Nolan M."/>
            <person name="Pitluck S."/>
            <person name="Chertkov O."/>
            <person name="Brettin T.S."/>
            <person name="Han J."/>
            <person name="Larimer F.W."/>
            <person name="Land M.L."/>
            <person name="Hauser L."/>
            <person name="Kyrpides N."/>
            <person name="Wiegel J."/>
        </authorList>
    </citation>
    <scope>NUCLEOTIDE SEQUENCE [LARGE SCALE GENOMIC DNA]</scope>
    <source>
        <strain evidence="21">ATCC BAA-1301 / DSM 18059 / JW/NM-WN-LF</strain>
    </source>
</reference>
<feature type="transmembrane region" description="Helical" evidence="19">
    <location>
        <begin position="184"/>
        <end position="204"/>
    </location>
</feature>
<proteinExistence type="inferred from homology"/>
<comment type="catalytic activity">
    <reaction evidence="17 19">
        <text>alpha-ribazole + adenosylcob(III)inamide-GDP = adenosylcob(III)alamin + GMP + H(+)</text>
        <dbReference type="Rhea" id="RHEA:16049"/>
        <dbReference type="ChEBI" id="CHEBI:10329"/>
        <dbReference type="ChEBI" id="CHEBI:15378"/>
        <dbReference type="ChEBI" id="CHEBI:18408"/>
        <dbReference type="ChEBI" id="CHEBI:58115"/>
        <dbReference type="ChEBI" id="CHEBI:60487"/>
        <dbReference type="EC" id="2.7.8.26"/>
    </reaction>
</comment>
<reference evidence="20 21" key="1">
    <citation type="submission" date="2008-04" db="EMBL/GenBank/DDBJ databases">
        <title>Complete sequence of chromosome of Natranaerobius thermophilus JW/NM-WN-LF.</title>
        <authorList>
            <consortium name="US DOE Joint Genome Institute"/>
            <person name="Copeland A."/>
            <person name="Lucas S."/>
            <person name="Lapidus A."/>
            <person name="Glavina del Rio T."/>
            <person name="Dalin E."/>
            <person name="Tice H."/>
            <person name="Bruce D."/>
            <person name="Goodwin L."/>
            <person name="Pitluck S."/>
            <person name="Chertkov O."/>
            <person name="Brettin T."/>
            <person name="Detter J.C."/>
            <person name="Han C."/>
            <person name="Kuske C.R."/>
            <person name="Schmutz J."/>
            <person name="Larimer F."/>
            <person name="Land M."/>
            <person name="Hauser L."/>
            <person name="Kyrpides N."/>
            <person name="Lykidis A."/>
            <person name="Mesbah N.M."/>
            <person name="Wiegel J."/>
        </authorList>
    </citation>
    <scope>NUCLEOTIDE SEQUENCE [LARGE SCALE GENOMIC DNA]</scope>
    <source>
        <strain evidence="21">ATCC BAA-1301 / DSM 18059 / JW/NM-WN-LF</strain>
    </source>
</reference>
<evidence type="ECO:0000256" key="10">
    <source>
        <dbReference type="ARBA" id="ARBA00022692"/>
    </source>
</evidence>
<dbReference type="GO" id="GO:0005886">
    <property type="term" value="C:plasma membrane"/>
    <property type="evidence" value="ECO:0007669"/>
    <property type="project" value="UniProtKB-SubCell"/>
</dbReference>
<keyword evidence="7 19" id="KW-1003">Cell membrane</keyword>
<evidence type="ECO:0000313" key="21">
    <source>
        <dbReference type="Proteomes" id="UP000001683"/>
    </source>
</evidence>
<dbReference type="UniPathway" id="UPA00148">
    <property type="reaction ID" value="UER00238"/>
</dbReference>
<evidence type="ECO:0000256" key="7">
    <source>
        <dbReference type="ARBA" id="ARBA00022475"/>
    </source>
</evidence>
<dbReference type="HAMAP" id="MF_00719">
    <property type="entry name" value="CobS"/>
    <property type="match status" value="1"/>
</dbReference>
<evidence type="ECO:0000256" key="1">
    <source>
        <dbReference type="ARBA" id="ARBA00001946"/>
    </source>
</evidence>
<dbReference type="STRING" id="457570.Nther_0941"/>
<dbReference type="PANTHER" id="PTHR34148:SF1">
    <property type="entry name" value="ADENOSYLCOBINAMIDE-GDP RIBAZOLETRANSFERASE"/>
    <property type="match status" value="1"/>
</dbReference>
<dbReference type="AlphaFoldDB" id="B2A0G5"/>
<feature type="transmembrane region" description="Helical" evidence="19">
    <location>
        <begin position="140"/>
        <end position="163"/>
    </location>
</feature>
<evidence type="ECO:0000256" key="18">
    <source>
        <dbReference type="ARBA" id="ARBA00049504"/>
    </source>
</evidence>
<keyword evidence="11 19" id="KW-0460">Magnesium</keyword>
<evidence type="ECO:0000256" key="5">
    <source>
        <dbReference type="ARBA" id="ARBA00013200"/>
    </source>
</evidence>
<evidence type="ECO:0000256" key="17">
    <source>
        <dbReference type="ARBA" id="ARBA00048623"/>
    </source>
</evidence>
<comment type="function">
    <text evidence="14 19">Joins adenosylcobinamide-GDP and alpha-ribazole to generate adenosylcobalamin (Ado-cobalamin). Also synthesizes adenosylcobalamin 5'-phosphate from adenosylcobinamide-GDP and alpha-ribazole 5'-phosphate.</text>
</comment>
<dbReference type="PANTHER" id="PTHR34148">
    <property type="entry name" value="ADENOSYLCOBINAMIDE-GDP RIBAZOLETRANSFERASE"/>
    <property type="match status" value="1"/>
</dbReference>
<dbReference type="Pfam" id="PF02654">
    <property type="entry name" value="CobS"/>
    <property type="match status" value="1"/>
</dbReference>
<evidence type="ECO:0000256" key="15">
    <source>
        <dbReference type="ARBA" id="ARBA00032605"/>
    </source>
</evidence>
<dbReference type="InParanoid" id="B2A0G5"/>
<dbReference type="KEGG" id="nth:Nther_0941"/>
<dbReference type="OrthoDB" id="9794626at2"/>
<evidence type="ECO:0000256" key="12">
    <source>
        <dbReference type="ARBA" id="ARBA00022989"/>
    </source>
</evidence>
<dbReference type="EMBL" id="CP001034">
    <property type="protein sequence ID" value="ACB84526.1"/>
    <property type="molecule type" value="Genomic_DNA"/>
</dbReference>
<evidence type="ECO:0000313" key="20">
    <source>
        <dbReference type="EMBL" id="ACB84526.1"/>
    </source>
</evidence>
<keyword evidence="21" id="KW-1185">Reference proteome</keyword>
<evidence type="ECO:0000256" key="16">
    <source>
        <dbReference type="ARBA" id="ARBA00032853"/>
    </source>
</evidence>
<comment type="similarity">
    <text evidence="4 19">Belongs to the CobS family.</text>
</comment>
<feature type="transmembrane region" description="Helical" evidence="19">
    <location>
        <begin position="250"/>
        <end position="271"/>
    </location>
</feature>
<organism evidence="20 21">
    <name type="scientific">Natranaerobius thermophilus (strain ATCC BAA-1301 / DSM 18059 / JW/NM-WN-LF)</name>
    <dbReference type="NCBI Taxonomy" id="457570"/>
    <lineage>
        <taxon>Bacteria</taxon>
        <taxon>Bacillati</taxon>
        <taxon>Bacillota</taxon>
        <taxon>Clostridia</taxon>
        <taxon>Natranaerobiales</taxon>
        <taxon>Natranaerobiaceae</taxon>
        <taxon>Natranaerobius</taxon>
    </lineage>
</organism>
<comment type="subcellular location">
    <subcellularLocation>
        <location evidence="2 19">Cell membrane</location>
        <topology evidence="2 19">Multi-pass membrane protein</topology>
    </subcellularLocation>
</comment>